<reference evidence="2 3" key="1">
    <citation type="journal article" date="2024" name="IMA Fungus">
        <title>IMA Genome - F19 : A genome assembly and annotation guide to empower mycologists, including annotated draft genome sequences of Ceratocystis pirilliformis, Diaporthe australafricana, Fusarium ophioides, Paecilomyces lecythidis, and Sporothrix stenoceras.</title>
        <authorList>
            <person name="Aylward J."/>
            <person name="Wilson A.M."/>
            <person name="Visagie C.M."/>
            <person name="Spraker J."/>
            <person name="Barnes I."/>
            <person name="Buitendag C."/>
            <person name="Ceriani C."/>
            <person name="Del Mar Angel L."/>
            <person name="du Plessis D."/>
            <person name="Fuchs T."/>
            <person name="Gasser K."/>
            <person name="Kramer D."/>
            <person name="Li W."/>
            <person name="Munsamy K."/>
            <person name="Piso A."/>
            <person name="Price J.L."/>
            <person name="Sonnekus B."/>
            <person name="Thomas C."/>
            <person name="van der Nest A."/>
            <person name="van Dijk A."/>
            <person name="van Heerden A."/>
            <person name="van Vuuren N."/>
            <person name="Yilmaz N."/>
            <person name="Duong T.A."/>
            <person name="van der Merwe N.A."/>
            <person name="Wingfield M.J."/>
            <person name="Wingfield B.D."/>
        </authorList>
    </citation>
    <scope>NUCLEOTIDE SEQUENCE [LARGE SCALE GENOMIC DNA]</scope>
    <source>
        <strain evidence="2 3">CMW 18300</strain>
    </source>
</reference>
<dbReference type="PANTHER" id="PTHR33112:SF1">
    <property type="entry name" value="HETEROKARYON INCOMPATIBILITY DOMAIN-CONTAINING PROTEIN"/>
    <property type="match status" value="1"/>
</dbReference>
<sequence length="479" mass="53913">MADRDPNCPLCDFFFNVAVEAAASAGLPGAVRTGVYSLHASTFSAVFLDAQDRQWCSGDDDSMVFLISPLFSFGTKAKDWALRHNSCFMPLGLDPSGTFARDLSPQADLEKVRQGLQYCNRGHTHPDCNAVPISSITGFTVIDCETRTLVLWPSGVPYVTLSYVWGADPAEVSVDDALPSTLPKLIEDAIEVTLALGFRYLWIDRYCIRQDDETVKASLIRNMDKVYSESSLTIIASAAEQPSEGLVGVGLSRTRLPYSLKSGEIGLTQLFTNLADEVEGSHWNTRGWTYQEGFLSNRRLLFTQSQCYFQCGELWCTEGLSVPLNILSRLKRPGHSKLSRVFPWVAEKAPAVDLSSQDRQKQREEYFIERVREYMKRELTHDKDAFDAFAGVLNYLEWFAMEFLLGHIWGLPVWSPESRWSAGGSGKHTLLRSLSWSLPRPFVTKVDGKVSDVAERRKEIPSWTWCGWKRARSSTRQIE</sequence>
<dbReference type="Proteomes" id="UP001583177">
    <property type="component" value="Unassembled WGS sequence"/>
</dbReference>
<feature type="domain" description="Heterokaryon incompatibility" evidence="1">
    <location>
        <begin position="158"/>
        <end position="292"/>
    </location>
</feature>
<proteinExistence type="predicted"/>
<dbReference type="InterPro" id="IPR010730">
    <property type="entry name" value="HET"/>
</dbReference>
<evidence type="ECO:0000313" key="2">
    <source>
        <dbReference type="EMBL" id="KAL1874861.1"/>
    </source>
</evidence>
<evidence type="ECO:0000313" key="3">
    <source>
        <dbReference type="Proteomes" id="UP001583177"/>
    </source>
</evidence>
<organism evidence="2 3">
    <name type="scientific">Diaporthe australafricana</name>
    <dbReference type="NCBI Taxonomy" id="127596"/>
    <lineage>
        <taxon>Eukaryota</taxon>
        <taxon>Fungi</taxon>
        <taxon>Dikarya</taxon>
        <taxon>Ascomycota</taxon>
        <taxon>Pezizomycotina</taxon>
        <taxon>Sordariomycetes</taxon>
        <taxon>Sordariomycetidae</taxon>
        <taxon>Diaporthales</taxon>
        <taxon>Diaporthaceae</taxon>
        <taxon>Diaporthe</taxon>
    </lineage>
</organism>
<dbReference type="PANTHER" id="PTHR33112">
    <property type="entry name" value="DOMAIN PROTEIN, PUTATIVE-RELATED"/>
    <property type="match status" value="1"/>
</dbReference>
<dbReference type="EMBL" id="JAWRVE010000021">
    <property type="protein sequence ID" value="KAL1874861.1"/>
    <property type="molecule type" value="Genomic_DNA"/>
</dbReference>
<accession>A0ABR3XFZ4</accession>
<evidence type="ECO:0000259" key="1">
    <source>
        <dbReference type="Pfam" id="PF06985"/>
    </source>
</evidence>
<gene>
    <name evidence="2" type="ORF">Daus18300_003402</name>
</gene>
<protein>
    <recommendedName>
        <fullName evidence="1">Heterokaryon incompatibility domain-containing protein</fullName>
    </recommendedName>
</protein>
<keyword evidence="3" id="KW-1185">Reference proteome</keyword>
<name>A0ABR3XFZ4_9PEZI</name>
<comment type="caution">
    <text evidence="2">The sequence shown here is derived from an EMBL/GenBank/DDBJ whole genome shotgun (WGS) entry which is preliminary data.</text>
</comment>
<dbReference type="Pfam" id="PF06985">
    <property type="entry name" value="HET"/>
    <property type="match status" value="1"/>
</dbReference>